<dbReference type="RefSeq" id="WP_341273520.1">
    <property type="nucleotide sequence ID" value="NZ_SHLC01000001.1"/>
</dbReference>
<reference evidence="2 3" key="1">
    <citation type="submission" date="2019-02" db="EMBL/GenBank/DDBJ databases">
        <title>Sequencing the genomes of 1000 actinobacteria strains.</title>
        <authorList>
            <person name="Klenk H.-P."/>
        </authorList>
    </citation>
    <scope>NUCLEOTIDE SEQUENCE [LARGE SCALE GENOMIC DNA]</scope>
    <source>
        <strain evidence="2 3">DSM 18319</strain>
    </source>
</reference>
<evidence type="ECO:0000313" key="3">
    <source>
        <dbReference type="Proteomes" id="UP000291483"/>
    </source>
</evidence>
<dbReference type="EMBL" id="SHLC01000001">
    <property type="protein sequence ID" value="RZU64052.1"/>
    <property type="molecule type" value="Genomic_DNA"/>
</dbReference>
<proteinExistence type="predicted"/>
<name>A0A4Q8AI12_9MICO</name>
<sequence length="159" mass="17416">MSTEESNPVAPAADNAEAPVYVEDKRQQPKPKKQQIMKPETAAKKLGILLSAAPAEFTSEPITRDGLEAIIAEPPVWLVELRANGPHPRPVVAAKLGVSISGLIRADVTEPLTTAEIKHLLETKPQWLVVERATQHEVREEQIRVKNAKAGKEALKKTK</sequence>
<evidence type="ECO:0000313" key="2">
    <source>
        <dbReference type="EMBL" id="RZU64052.1"/>
    </source>
</evidence>
<feature type="region of interest" description="Disordered" evidence="1">
    <location>
        <begin position="1"/>
        <end position="38"/>
    </location>
</feature>
<keyword evidence="3" id="KW-1185">Reference proteome</keyword>
<dbReference type="AlphaFoldDB" id="A0A4Q8AI12"/>
<evidence type="ECO:0000256" key="1">
    <source>
        <dbReference type="SAM" id="MobiDB-lite"/>
    </source>
</evidence>
<gene>
    <name evidence="2" type="ORF">EV379_0346</name>
</gene>
<dbReference type="InterPro" id="IPR046039">
    <property type="entry name" value="DUF5997"/>
</dbReference>
<accession>A0A4Q8AI12</accession>
<comment type="caution">
    <text evidence="2">The sequence shown here is derived from an EMBL/GenBank/DDBJ whole genome shotgun (WGS) entry which is preliminary data.</text>
</comment>
<dbReference type="Pfam" id="PF19460">
    <property type="entry name" value="DUF5997"/>
    <property type="match status" value="1"/>
</dbReference>
<organism evidence="2 3">
    <name type="scientific">Microterricola gilva</name>
    <dbReference type="NCBI Taxonomy" id="393267"/>
    <lineage>
        <taxon>Bacteria</taxon>
        <taxon>Bacillati</taxon>
        <taxon>Actinomycetota</taxon>
        <taxon>Actinomycetes</taxon>
        <taxon>Micrococcales</taxon>
        <taxon>Microbacteriaceae</taxon>
        <taxon>Microterricola</taxon>
    </lineage>
</organism>
<dbReference type="Proteomes" id="UP000291483">
    <property type="component" value="Unassembled WGS sequence"/>
</dbReference>
<protein>
    <submittedName>
        <fullName evidence="2">Uncharacterized protein</fullName>
    </submittedName>
</protein>